<dbReference type="Pfam" id="PF01336">
    <property type="entry name" value="tRNA_anti-codon"/>
    <property type="match status" value="1"/>
</dbReference>
<feature type="domain" description="OB" evidence="1">
    <location>
        <begin position="1"/>
        <end position="51"/>
    </location>
</feature>
<feature type="non-terminal residue" evidence="2">
    <location>
        <position position="1"/>
    </location>
</feature>
<dbReference type="InterPro" id="IPR012340">
    <property type="entry name" value="NA-bd_OB-fold"/>
</dbReference>
<comment type="caution">
    <text evidence="2">The sequence shown here is derived from an EMBL/GenBank/DDBJ whole genome shotgun (WGS) entry which is preliminary data.</text>
</comment>
<evidence type="ECO:0000313" key="2">
    <source>
        <dbReference type="EMBL" id="KKL19746.1"/>
    </source>
</evidence>
<dbReference type="Gene3D" id="2.40.50.140">
    <property type="entry name" value="Nucleic acid-binding proteins"/>
    <property type="match status" value="1"/>
</dbReference>
<dbReference type="CDD" id="cd04100">
    <property type="entry name" value="Asp_Lys_Asn_RS_N"/>
    <property type="match status" value="1"/>
</dbReference>
<reference evidence="2" key="1">
    <citation type="journal article" date="2015" name="Nature">
        <title>Complex archaea that bridge the gap between prokaryotes and eukaryotes.</title>
        <authorList>
            <person name="Spang A."/>
            <person name="Saw J.H."/>
            <person name="Jorgensen S.L."/>
            <person name="Zaremba-Niedzwiedzka K."/>
            <person name="Martijn J."/>
            <person name="Lind A.E."/>
            <person name="van Eijk R."/>
            <person name="Schleper C."/>
            <person name="Guy L."/>
            <person name="Ettema T.J."/>
        </authorList>
    </citation>
    <scope>NUCLEOTIDE SEQUENCE</scope>
</reference>
<name>A0A0F9DQ09_9ZZZZ</name>
<accession>A0A0F9DQ09</accession>
<protein>
    <recommendedName>
        <fullName evidence="1">OB domain-containing protein</fullName>
    </recommendedName>
</protein>
<gene>
    <name evidence="2" type="ORF">LCGC14_2462370</name>
</gene>
<dbReference type="EMBL" id="LAZR01038366">
    <property type="protein sequence ID" value="KKL19746.1"/>
    <property type="molecule type" value="Genomic_DNA"/>
</dbReference>
<dbReference type="InterPro" id="IPR004365">
    <property type="entry name" value="NA-bd_OB_tRNA"/>
</dbReference>
<dbReference type="AlphaFoldDB" id="A0A0F9DQ09"/>
<sequence length="52" mass="5971">WVYELRDLSKMKFLLLRDSTGTVQCIIKDSKVSVSNLTLESVVEIQGKIKEE</sequence>
<dbReference type="GO" id="GO:0003676">
    <property type="term" value="F:nucleic acid binding"/>
    <property type="evidence" value="ECO:0007669"/>
    <property type="project" value="InterPro"/>
</dbReference>
<proteinExistence type="predicted"/>
<dbReference type="SUPFAM" id="SSF50249">
    <property type="entry name" value="Nucleic acid-binding proteins"/>
    <property type="match status" value="1"/>
</dbReference>
<evidence type="ECO:0000259" key="1">
    <source>
        <dbReference type="Pfam" id="PF01336"/>
    </source>
</evidence>
<organism evidence="2">
    <name type="scientific">marine sediment metagenome</name>
    <dbReference type="NCBI Taxonomy" id="412755"/>
    <lineage>
        <taxon>unclassified sequences</taxon>
        <taxon>metagenomes</taxon>
        <taxon>ecological metagenomes</taxon>
    </lineage>
</organism>